<accession>A0ABV8WUJ6</accession>
<protein>
    <submittedName>
        <fullName evidence="1">Fur-regulated basic protein FbpA</fullName>
    </submittedName>
</protein>
<organism evidence="1 2">
    <name type="scientific">Gracilibacillus xinjiangensis</name>
    <dbReference type="NCBI Taxonomy" id="1193282"/>
    <lineage>
        <taxon>Bacteria</taxon>
        <taxon>Bacillati</taxon>
        <taxon>Bacillota</taxon>
        <taxon>Bacilli</taxon>
        <taxon>Bacillales</taxon>
        <taxon>Bacillaceae</taxon>
        <taxon>Gracilibacillus</taxon>
    </lineage>
</organism>
<dbReference type="RefSeq" id="WP_390250441.1">
    <property type="nucleotide sequence ID" value="NZ_JBHSDT010000004.1"/>
</dbReference>
<keyword evidence="2" id="KW-1185">Reference proteome</keyword>
<evidence type="ECO:0000313" key="1">
    <source>
        <dbReference type="EMBL" id="MFC4402653.1"/>
    </source>
</evidence>
<dbReference type="Proteomes" id="UP001595882">
    <property type="component" value="Unassembled WGS sequence"/>
</dbReference>
<proteinExistence type="predicted"/>
<reference evidence="2" key="1">
    <citation type="journal article" date="2019" name="Int. J. Syst. Evol. Microbiol.">
        <title>The Global Catalogue of Microorganisms (GCM) 10K type strain sequencing project: providing services to taxonomists for standard genome sequencing and annotation.</title>
        <authorList>
            <consortium name="The Broad Institute Genomics Platform"/>
            <consortium name="The Broad Institute Genome Sequencing Center for Infectious Disease"/>
            <person name="Wu L."/>
            <person name="Ma J."/>
        </authorList>
    </citation>
    <scope>NUCLEOTIDE SEQUENCE [LARGE SCALE GENOMIC DNA]</scope>
    <source>
        <strain evidence="2">CCUG 37865</strain>
    </source>
</reference>
<dbReference type="EMBL" id="JBHSDT010000004">
    <property type="protein sequence ID" value="MFC4402653.1"/>
    <property type="molecule type" value="Genomic_DNA"/>
</dbReference>
<name>A0ABV8WUJ6_9BACI</name>
<evidence type="ECO:0000313" key="2">
    <source>
        <dbReference type="Proteomes" id="UP001595882"/>
    </source>
</evidence>
<sequence>MMAFLREAVEKQKVFLIEQLIASGEVRADDTEIYQKPISELVHDYEKFCIEFEQRNPNSFKFTRYNPYQHEEGKPGLH</sequence>
<comment type="caution">
    <text evidence="1">The sequence shown here is derived from an EMBL/GenBank/DDBJ whole genome shotgun (WGS) entry which is preliminary data.</text>
</comment>
<gene>
    <name evidence="1" type="ORF">ACFOY7_06165</name>
</gene>